<evidence type="ECO:0000313" key="2">
    <source>
        <dbReference type="Proteomes" id="UP000678393"/>
    </source>
</evidence>
<organism evidence="1 2">
    <name type="scientific">Candidula unifasciata</name>
    <dbReference type="NCBI Taxonomy" id="100452"/>
    <lineage>
        <taxon>Eukaryota</taxon>
        <taxon>Metazoa</taxon>
        <taxon>Spiralia</taxon>
        <taxon>Lophotrochozoa</taxon>
        <taxon>Mollusca</taxon>
        <taxon>Gastropoda</taxon>
        <taxon>Heterobranchia</taxon>
        <taxon>Euthyneura</taxon>
        <taxon>Panpulmonata</taxon>
        <taxon>Eupulmonata</taxon>
        <taxon>Stylommatophora</taxon>
        <taxon>Helicina</taxon>
        <taxon>Helicoidea</taxon>
        <taxon>Geomitridae</taxon>
        <taxon>Candidula</taxon>
    </lineage>
</organism>
<feature type="non-terminal residue" evidence="1">
    <location>
        <position position="1"/>
    </location>
</feature>
<sequence length="122" mass="13082">NLTDLISACPVGWFGSKCQFKCHCSSSDKCSSNGECPGDLRCQAGYFGPSCQYGQPAVQSTSLDSSSNASLVVDGDVSSCSGTTSDPEAFWKLSFTQFHYISKAIVRTNQSRSLMHCLSKSK</sequence>
<reference evidence="1" key="1">
    <citation type="submission" date="2021-04" db="EMBL/GenBank/DDBJ databases">
        <authorList>
            <consortium name="Molecular Ecology Group"/>
        </authorList>
    </citation>
    <scope>NUCLEOTIDE SEQUENCE</scope>
</reference>
<gene>
    <name evidence="1" type="ORF">CUNI_LOCUS8653</name>
</gene>
<comment type="caution">
    <text evidence="1">The sequence shown here is derived from an EMBL/GenBank/DDBJ whole genome shotgun (WGS) entry which is preliminary data.</text>
</comment>
<dbReference type="Proteomes" id="UP000678393">
    <property type="component" value="Unassembled WGS sequence"/>
</dbReference>
<evidence type="ECO:0000313" key="1">
    <source>
        <dbReference type="EMBL" id="CAG5123095.1"/>
    </source>
</evidence>
<dbReference type="AlphaFoldDB" id="A0A8S3Z549"/>
<accession>A0A8S3Z549</accession>
<dbReference type="Gene3D" id="2.170.300.10">
    <property type="entry name" value="Tie2 ligand-binding domain superfamily"/>
    <property type="match status" value="1"/>
</dbReference>
<dbReference type="OrthoDB" id="6216427at2759"/>
<dbReference type="EMBL" id="CAJHNH020001446">
    <property type="protein sequence ID" value="CAG5123095.1"/>
    <property type="molecule type" value="Genomic_DNA"/>
</dbReference>
<proteinExistence type="predicted"/>
<protein>
    <submittedName>
        <fullName evidence="1">Uncharacterized protein</fullName>
    </submittedName>
</protein>
<keyword evidence="2" id="KW-1185">Reference proteome</keyword>
<dbReference type="Gene3D" id="2.60.120.260">
    <property type="entry name" value="Galactose-binding domain-like"/>
    <property type="match status" value="1"/>
</dbReference>
<name>A0A8S3Z549_9EUPU</name>